<dbReference type="Gramene" id="KQK01604">
    <property type="protein sequence ID" value="KQK01604"/>
    <property type="gene ID" value="BRADI_3g57000v3"/>
</dbReference>
<dbReference type="PROSITE" id="PS51017">
    <property type="entry name" value="CCT"/>
    <property type="match status" value="1"/>
</dbReference>
<keyword evidence="14" id="KW-1185">Reference proteome</keyword>
<evidence type="ECO:0000259" key="10">
    <source>
        <dbReference type="PROSITE" id="PS50119"/>
    </source>
</evidence>
<reference evidence="13" key="3">
    <citation type="submission" date="2018-08" db="UniProtKB">
        <authorList>
            <consortium name="EnsemblPlants"/>
        </authorList>
    </citation>
    <scope>IDENTIFICATION</scope>
    <source>
        <strain evidence="13">cv. Bd21</strain>
    </source>
</reference>
<evidence type="ECO:0008006" key="15">
    <source>
        <dbReference type="Google" id="ProtNLM"/>
    </source>
</evidence>
<dbReference type="GO" id="GO:0005634">
    <property type="term" value="C:nucleus"/>
    <property type="evidence" value="ECO:0000318"/>
    <property type="project" value="GO_Central"/>
</dbReference>
<keyword evidence="4 7" id="KW-0863">Zinc-finger</keyword>
<reference evidence="12 13" key="1">
    <citation type="journal article" date="2010" name="Nature">
        <title>Genome sequencing and analysis of the model grass Brachypodium distachyon.</title>
        <authorList>
            <consortium name="International Brachypodium Initiative"/>
        </authorList>
    </citation>
    <scope>NUCLEOTIDE SEQUENCE [LARGE SCALE GENOMIC DNA]</scope>
    <source>
        <strain evidence="12">Bd21</strain>
        <strain evidence="13">cv. Bd21</strain>
    </source>
</reference>
<sequence>MSSSERKAGGGGGASAAVGGKAARACDGCMRRRARWYCAADDAFLCQSCDTSVHSANPLARRHERLRLRGAMPMPMPVEGGVASETTMATKTATKAKRLQGGVAWAKRKARTRRPPVKSVGQLLLSRRLVVRVPDDHQAGAGGESSDEQRAAAAEDEEEQQLLYRVPVFDPALGEFCSPPPVEDYYAIGNDNDNAFVVGEDTNKQLVGPASSSSPVQELPDCFASFGPTDAELREFAADMEALLGGQDALGGNEQLMAEDSFYMEALGLVSPLSGDHKGVDAGRPVKVETDGGARRSSPPTLVDDDDGSFEHKAATASYGEAADAGFLKRSLDLRLNYEAVIEGWGSSPWTDGRRPHGGQLDDLLLHDHYYSGMWTAAAGGGRAARPAADDGGWREARVSRYREKRRTRLFAKKIRYEVRKLNAEKRPRMKGRFVKRPAGAAPCAVVA</sequence>
<reference evidence="12" key="2">
    <citation type="submission" date="2017-06" db="EMBL/GenBank/DDBJ databases">
        <title>WGS assembly of Brachypodium distachyon.</title>
        <authorList>
            <consortium name="The International Brachypodium Initiative"/>
            <person name="Lucas S."/>
            <person name="Harmon-Smith M."/>
            <person name="Lail K."/>
            <person name="Tice H."/>
            <person name="Grimwood J."/>
            <person name="Bruce D."/>
            <person name="Barry K."/>
            <person name="Shu S."/>
            <person name="Lindquist E."/>
            <person name="Wang M."/>
            <person name="Pitluck S."/>
            <person name="Vogel J.P."/>
            <person name="Garvin D.F."/>
            <person name="Mockler T.C."/>
            <person name="Schmutz J."/>
            <person name="Rokhsar D."/>
            <person name="Bevan M.W."/>
        </authorList>
    </citation>
    <scope>NUCLEOTIDE SEQUENCE</scope>
    <source>
        <strain evidence="12">Bd21</strain>
    </source>
</reference>
<organism evidence="13">
    <name type="scientific">Brachypodium distachyon</name>
    <name type="common">Purple false brome</name>
    <name type="synonym">Trachynia distachya</name>
    <dbReference type="NCBI Taxonomy" id="15368"/>
    <lineage>
        <taxon>Eukaryota</taxon>
        <taxon>Viridiplantae</taxon>
        <taxon>Streptophyta</taxon>
        <taxon>Embryophyta</taxon>
        <taxon>Tracheophyta</taxon>
        <taxon>Spermatophyta</taxon>
        <taxon>Magnoliopsida</taxon>
        <taxon>Liliopsida</taxon>
        <taxon>Poales</taxon>
        <taxon>Poaceae</taxon>
        <taxon>BOP clade</taxon>
        <taxon>Pooideae</taxon>
        <taxon>Stipodae</taxon>
        <taxon>Brachypodieae</taxon>
        <taxon>Brachypodium</taxon>
    </lineage>
</organism>
<dbReference type="InterPro" id="IPR000315">
    <property type="entry name" value="Znf_B-box"/>
</dbReference>
<dbReference type="EnsemblPlants" id="PNT69521">
    <property type="protein sequence ID" value="PNT69521"/>
    <property type="gene ID" value="BRADI_3g57000v3"/>
</dbReference>
<feature type="domain" description="B box-type" evidence="10">
    <location>
        <begin position="21"/>
        <end position="68"/>
    </location>
</feature>
<evidence type="ECO:0000256" key="2">
    <source>
        <dbReference type="ARBA" id="ARBA00010024"/>
    </source>
</evidence>
<name>I1IEI8_BRADI</name>
<dbReference type="OMA" id="CFEQKAS"/>
<dbReference type="GeneID" id="100842660"/>
<dbReference type="Pfam" id="PF00643">
    <property type="entry name" value="zf-B_box"/>
    <property type="match status" value="1"/>
</dbReference>
<feature type="compositionally biased region" description="Basic and acidic residues" evidence="9">
    <location>
        <begin position="278"/>
        <end position="294"/>
    </location>
</feature>
<evidence type="ECO:0000256" key="4">
    <source>
        <dbReference type="ARBA" id="ARBA00022771"/>
    </source>
</evidence>
<feature type="region of interest" description="Disordered" evidence="9">
    <location>
        <begin position="136"/>
        <end position="157"/>
    </location>
</feature>
<protein>
    <recommendedName>
        <fullName evidence="15">CCT domain-containing protein</fullName>
    </recommendedName>
</protein>
<keyword evidence="5" id="KW-0862">Zinc</keyword>
<evidence type="ECO:0000259" key="11">
    <source>
        <dbReference type="PROSITE" id="PS51017"/>
    </source>
</evidence>
<evidence type="ECO:0000313" key="13">
    <source>
        <dbReference type="EnsemblPlants" id="PNT69521"/>
    </source>
</evidence>
<dbReference type="EMBL" id="CM000882">
    <property type="protein sequence ID" value="KQK01604.1"/>
    <property type="molecule type" value="Genomic_DNA"/>
</dbReference>
<dbReference type="SMART" id="SM00336">
    <property type="entry name" value="BBOX"/>
    <property type="match status" value="1"/>
</dbReference>
<evidence type="ECO:0000256" key="9">
    <source>
        <dbReference type="SAM" id="MobiDB-lite"/>
    </source>
</evidence>
<comment type="subcellular location">
    <subcellularLocation>
        <location evidence="1 8">Nucleus</location>
    </subcellularLocation>
</comment>
<dbReference type="Proteomes" id="UP000008810">
    <property type="component" value="Chromosome 3"/>
</dbReference>
<dbReference type="AlphaFoldDB" id="I1IEI8"/>
<dbReference type="PANTHER" id="PTHR31874:SF40">
    <property type="entry name" value="OS02G0731700 PROTEIN"/>
    <property type="match status" value="1"/>
</dbReference>
<dbReference type="eggNOG" id="KOG1601">
    <property type="taxonomic scope" value="Eukaryota"/>
</dbReference>
<dbReference type="GO" id="GO:0008270">
    <property type="term" value="F:zinc ion binding"/>
    <property type="evidence" value="ECO:0007669"/>
    <property type="project" value="UniProtKB-KW"/>
</dbReference>
<evidence type="ECO:0000256" key="7">
    <source>
        <dbReference type="PROSITE-ProRule" id="PRU00024"/>
    </source>
</evidence>
<dbReference type="InterPro" id="IPR010402">
    <property type="entry name" value="CCT_domain"/>
</dbReference>
<comment type="similarity">
    <text evidence="2">Belongs to the CONSTANS family.</text>
</comment>
<dbReference type="EnsemblPlants" id="KQK01604">
    <property type="protein sequence ID" value="KQK01604"/>
    <property type="gene ID" value="BRADI_3g57000v3"/>
</dbReference>
<dbReference type="CDD" id="cd19821">
    <property type="entry name" value="Bbox1_BBX-like"/>
    <property type="match status" value="1"/>
</dbReference>
<evidence type="ECO:0000256" key="3">
    <source>
        <dbReference type="ARBA" id="ARBA00022723"/>
    </source>
</evidence>
<evidence type="ECO:0000256" key="5">
    <source>
        <dbReference type="ARBA" id="ARBA00022833"/>
    </source>
</evidence>
<evidence type="ECO:0000313" key="14">
    <source>
        <dbReference type="Proteomes" id="UP000008810"/>
    </source>
</evidence>
<evidence type="ECO:0000256" key="6">
    <source>
        <dbReference type="ARBA" id="ARBA00023242"/>
    </source>
</evidence>
<feature type="domain" description="CCT" evidence="11">
    <location>
        <begin position="395"/>
        <end position="437"/>
    </location>
</feature>
<dbReference type="InterPro" id="IPR049808">
    <property type="entry name" value="CONSTANS-like_Bbox1"/>
</dbReference>
<evidence type="ECO:0000256" key="1">
    <source>
        <dbReference type="ARBA" id="ARBA00004123"/>
    </source>
</evidence>
<dbReference type="PANTHER" id="PTHR31874">
    <property type="entry name" value="CCT MOTIF FAMILY PROTEIN, EXPRESSED"/>
    <property type="match status" value="1"/>
</dbReference>
<dbReference type="InterPro" id="IPR052453">
    <property type="entry name" value="CONSTANS-like_ZF"/>
</dbReference>
<dbReference type="Pfam" id="PF06203">
    <property type="entry name" value="CCT"/>
    <property type="match status" value="1"/>
</dbReference>
<dbReference type="PROSITE" id="PS50119">
    <property type="entry name" value="ZF_BBOX"/>
    <property type="match status" value="1"/>
</dbReference>
<dbReference type="HOGENOM" id="CLU_035373_0_0_1"/>
<proteinExistence type="inferred from homology"/>
<dbReference type="EMBL" id="CM000882">
    <property type="protein sequence ID" value="PNT69521.1"/>
    <property type="molecule type" value="Genomic_DNA"/>
</dbReference>
<dbReference type="RefSeq" id="XP_024316643.1">
    <property type="nucleotide sequence ID" value="XM_024460875.1"/>
</dbReference>
<dbReference type="Gramene" id="PNT69521">
    <property type="protein sequence ID" value="PNT69521"/>
    <property type="gene ID" value="BRADI_3g57000v3"/>
</dbReference>
<evidence type="ECO:0000256" key="8">
    <source>
        <dbReference type="PROSITE-ProRule" id="PRU00357"/>
    </source>
</evidence>
<keyword evidence="6 8" id="KW-0539">Nucleus</keyword>
<gene>
    <name evidence="13" type="primary">LOC100842660</name>
    <name evidence="12" type="ORF">BRADI_3g57000v3</name>
</gene>
<feature type="region of interest" description="Disordered" evidence="9">
    <location>
        <begin position="278"/>
        <end position="309"/>
    </location>
</feature>
<accession>I1IEI8</accession>
<dbReference type="GO" id="GO:0006355">
    <property type="term" value="P:regulation of DNA-templated transcription"/>
    <property type="evidence" value="ECO:0000318"/>
    <property type="project" value="GO_Central"/>
</dbReference>
<keyword evidence="3" id="KW-0479">Metal-binding</keyword>
<evidence type="ECO:0000313" key="12">
    <source>
        <dbReference type="EMBL" id="KQK01604.1"/>
    </source>
</evidence>
<dbReference type="OrthoDB" id="153872at2759"/>